<dbReference type="EMBL" id="BMVC01000007">
    <property type="protein sequence ID" value="GHC97332.1"/>
    <property type="molecule type" value="Genomic_DNA"/>
</dbReference>
<dbReference type="InterPro" id="IPR036890">
    <property type="entry name" value="HATPase_C_sf"/>
</dbReference>
<protein>
    <recommendedName>
        <fullName evidence="2">histidine kinase</fullName>
        <ecNumber evidence="2">2.7.13.3</ecNumber>
    </recommendedName>
</protein>
<keyword evidence="7" id="KW-0067">ATP-binding</keyword>
<comment type="caution">
    <text evidence="13">The sequence shown here is derived from an EMBL/GenBank/DDBJ whole genome shotgun (WGS) entry which is preliminary data.</text>
</comment>
<dbReference type="Proteomes" id="UP000638353">
    <property type="component" value="Unassembled WGS sequence"/>
</dbReference>
<evidence type="ECO:0000313" key="14">
    <source>
        <dbReference type="Proteomes" id="UP000638353"/>
    </source>
</evidence>
<keyword evidence="10" id="KW-1133">Transmembrane helix</keyword>
<proteinExistence type="predicted"/>
<feature type="transmembrane region" description="Helical" evidence="10">
    <location>
        <begin position="101"/>
        <end position="120"/>
    </location>
</feature>
<feature type="transmembrane region" description="Helical" evidence="10">
    <location>
        <begin position="126"/>
        <end position="144"/>
    </location>
</feature>
<keyword evidence="10" id="KW-0812">Transmembrane</keyword>
<evidence type="ECO:0000256" key="6">
    <source>
        <dbReference type="ARBA" id="ARBA00022777"/>
    </source>
</evidence>
<feature type="region of interest" description="Disordered" evidence="9">
    <location>
        <begin position="368"/>
        <end position="391"/>
    </location>
</feature>
<dbReference type="Gene3D" id="1.20.5.1930">
    <property type="match status" value="1"/>
</dbReference>
<dbReference type="PANTHER" id="PTHR24421:SF10">
    <property type="entry name" value="NITRATE_NITRITE SENSOR PROTEIN NARQ"/>
    <property type="match status" value="1"/>
</dbReference>
<evidence type="ECO:0000256" key="7">
    <source>
        <dbReference type="ARBA" id="ARBA00022840"/>
    </source>
</evidence>
<accession>A0A918WZM2</accession>
<keyword evidence="6" id="KW-0418">Kinase</keyword>
<evidence type="ECO:0000313" key="13">
    <source>
        <dbReference type="EMBL" id="GHC97332.1"/>
    </source>
</evidence>
<dbReference type="EC" id="2.7.13.3" evidence="2"/>
<evidence type="ECO:0000256" key="8">
    <source>
        <dbReference type="ARBA" id="ARBA00023012"/>
    </source>
</evidence>
<organism evidence="13 14">
    <name type="scientific">Streptomyces finlayi</name>
    <dbReference type="NCBI Taxonomy" id="67296"/>
    <lineage>
        <taxon>Bacteria</taxon>
        <taxon>Bacillati</taxon>
        <taxon>Actinomycetota</taxon>
        <taxon>Actinomycetes</taxon>
        <taxon>Kitasatosporales</taxon>
        <taxon>Streptomycetaceae</taxon>
        <taxon>Streptomyces</taxon>
    </lineage>
</organism>
<name>A0A918WZM2_9ACTN</name>
<feature type="transmembrane region" description="Helical" evidence="10">
    <location>
        <begin position="12"/>
        <end position="33"/>
    </location>
</feature>
<reference evidence="13" key="1">
    <citation type="journal article" date="2014" name="Int. J. Syst. Evol. Microbiol.">
        <title>Complete genome sequence of Corynebacterium casei LMG S-19264T (=DSM 44701T), isolated from a smear-ripened cheese.</title>
        <authorList>
            <consortium name="US DOE Joint Genome Institute (JGI-PGF)"/>
            <person name="Walter F."/>
            <person name="Albersmeier A."/>
            <person name="Kalinowski J."/>
            <person name="Ruckert C."/>
        </authorList>
    </citation>
    <scope>NUCLEOTIDE SEQUENCE</scope>
    <source>
        <strain evidence="13">JCM 4637</strain>
    </source>
</reference>
<dbReference type="GO" id="GO:0046983">
    <property type="term" value="F:protein dimerization activity"/>
    <property type="evidence" value="ECO:0007669"/>
    <property type="project" value="InterPro"/>
</dbReference>
<dbReference type="GO" id="GO:0016020">
    <property type="term" value="C:membrane"/>
    <property type="evidence" value="ECO:0007669"/>
    <property type="project" value="InterPro"/>
</dbReference>
<dbReference type="Gene3D" id="3.30.565.10">
    <property type="entry name" value="Histidine kinase-like ATPase, C-terminal domain"/>
    <property type="match status" value="1"/>
</dbReference>
<keyword evidence="3" id="KW-0597">Phosphoprotein</keyword>
<evidence type="ECO:0000256" key="2">
    <source>
        <dbReference type="ARBA" id="ARBA00012438"/>
    </source>
</evidence>
<dbReference type="Pfam" id="PF07730">
    <property type="entry name" value="HisKA_3"/>
    <property type="match status" value="1"/>
</dbReference>
<dbReference type="GO" id="GO:0000155">
    <property type="term" value="F:phosphorelay sensor kinase activity"/>
    <property type="evidence" value="ECO:0007669"/>
    <property type="project" value="InterPro"/>
</dbReference>
<sequence>MVLYFAVHESRAYTTALQVLLPILIGVLPLGLLRYRPLPALVSVVVGTFAGGTTVPHRWVEFPRGYPIAPVQVGAEWAGYSLVASGAFAVAIVAATRGLRWSVGAAAAVFAALAAAAPYFTSGNNVYVSTLVFFLLVLIVAWGAGHSARERRQHAAALSAQAAAQAVTAERLRIARELHDMVAHSIGIIAIQAGVGSRVIDTQPHEARNALSAIETTSRDTLSGLRRMLGALRRAEPGGPELDPAPGLADLDRLVETTAAAGVRVDLRRTGEPRPLPADLDLSAYRIVQEAVTNVVRHAGAGACRVTVDQRAEELRIEVVDGGSGGSRPQGIGYGLIGMRERTALLHGEFTAGPREDGGFRVAARLPIPGAADRGGSRGGQTGRAGEGDER</sequence>
<dbReference type="Pfam" id="PF02518">
    <property type="entry name" value="HATPase_c"/>
    <property type="match status" value="1"/>
</dbReference>
<comment type="catalytic activity">
    <reaction evidence="1">
        <text>ATP + protein L-histidine = ADP + protein N-phospho-L-histidine.</text>
        <dbReference type="EC" id="2.7.13.3"/>
    </reaction>
</comment>
<evidence type="ECO:0000259" key="12">
    <source>
        <dbReference type="Pfam" id="PF07730"/>
    </source>
</evidence>
<evidence type="ECO:0000256" key="10">
    <source>
        <dbReference type="SAM" id="Phobius"/>
    </source>
</evidence>
<feature type="domain" description="Histidine kinase/HSP90-like ATPase" evidence="11">
    <location>
        <begin position="284"/>
        <end position="368"/>
    </location>
</feature>
<dbReference type="GO" id="GO:0005524">
    <property type="term" value="F:ATP binding"/>
    <property type="evidence" value="ECO:0007669"/>
    <property type="project" value="UniProtKB-KW"/>
</dbReference>
<reference evidence="13" key="2">
    <citation type="submission" date="2020-09" db="EMBL/GenBank/DDBJ databases">
        <authorList>
            <person name="Sun Q."/>
            <person name="Ohkuma M."/>
        </authorList>
    </citation>
    <scope>NUCLEOTIDE SEQUENCE</scope>
    <source>
        <strain evidence="13">JCM 4637</strain>
    </source>
</reference>
<evidence type="ECO:0000256" key="1">
    <source>
        <dbReference type="ARBA" id="ARBA00000085"/>
    </source>
</evidence>
<keyword evidence="4" id="KW-0808">Transferase</keyword>
<dbReference type="PANTHER" id="PTHR24421">
    <property type="entry name" value="NITRATE/NITRITE SENSOR PROTEIN NARX-RELATED"/>
    <property type="match status" value="1"/>
</dbReference>
<dbReference type="InterPro" id="IPR050482">
    <property type="entry name" value="Sensor_HK_TwoCompSys"/>
</dbReference>
<dbReference type="CDD" id="cd16917">
    <property type="entry name" value="HATPase_UhpB-NarQ-NarX-like"/>
    <property type="match status" value="1"/>
</dbReference>
<evidence type="ECO:0000259" key="11">
    <source>
        <dbReference type="Pfam" id="PF02518"/>
    </source>
</evidence>
<keyword evidence="10" id="KW-0472">Membrane</keyword>
<feature type="transmembrane region" description="Helical" evidence="10">
    <location>
        <begin position="40"/>
        <end position="57"/>
    </location>
</feature>
<evidence type="ECO:0000256" key="5">
    <source>
        <dbReference type="ARBA" id="ARBA00022741"/>
    </source>
</evidence>
<keyword evidence="5" id="KW-0547">Nucleotide-binding</keyword>
<evidence type="ECO:0000256" key="3">
    <source>
        <dbReference type="ARBA" id="ARBA00022553"/>
    </source>
</evidence>
<keyword evidence="8" id="KW-0902">Two-component regulatory system</keyword>
<dbReference type="SUPFAM" id="SSF55874">
    <property type="entry name" value="ATPase domain of HSP90 chaperone/DNA topoisomerase II/histidine kinase"/>
    <property type="match status" value="1"/>
</dbReference>
<gene>
    <name evidence="13" type="ORF">GCM10010334_38570</name>
</gene>
<evidence type="ECO:0000256" key="4">
    <source>
        <dbReference type="ARBA" id="ARBA00022679"/>
    </source>
</evidence>
<dbReference type="InterPro" id="IPR011712">
    <property type="entry name" value="Sig_transdc_His_kin_sub3_dim/P"/>
</dbReference>
<feature type="domain" description="Signal transduction histidine kinase subgroup 3 dimerisation and phosphoacceptor" evidence="12">
    <location>
        <begin position="170"/>
        <end position="235"/>
    </location>
</feature>
<dbReference type="AlphaFoldDB" id="A0A918WZM2"/>
<evidence type="ECO:0000256" key="9">
    <source>
        <dbReference type="SAM" id="MobiDB-lite"/>
    </source>
</evidence>
<dbReference type="InterPro" id="IPR003594">
    <property type="entry name" value="HATPase_dom"/>
</dbReference>
<feature type="transmembrane region" description="Helical" evidence="10">
    <location>
        <begin position="77"/>
        <end position="94"/>
    </location>
</feature>